<gene>
    <name evidence="2" type="ORF">E2C01_090635</name>
</gene>
<evidence type="ECO:0000313" key="3">
    <source>
        <dbReference type="Proteomes" id="UP000324222"/>
    </source>
</evidence>
<dbReference type="Proteomes" id="UP000324222">
    <property type="component" value="Unassembled WGS sequence"/>
</dbReference>
<dbReference type="EMBL" id="VSRR010102199">
    <property type="protein sequence ID" value="MPC95424.1"/>
    <property type="molecule type" value="Genomic_DNA"/>
</dbReference>
<dbReference type="AlphaFoldDB" id="A0A5B7JSX7"/>
<sequence length="59" mass="6495">MFRSFPCTFYCPSSHSRPAPPPVRVRKERPAVESSAAVLGARHNSGFLDTRPPSQNIAL</sequence>
<name>A0A5B7JSX7_PORTR</name>
<organism evidence="2 3">
    <name type="scientific">Portunus trituberculatus</name>
    <name type="common">Swimming crab</name>
    <name type="synonym">Neptunus trituberculatus</name>
    <dbReference type="NCBI Taxonomy" id="210409"/>
    <lineage>
        <taxon>Eukaryota</taxon>
        <taxon>Metazoa</taxon>
        <taxon>Ecdysozoa</taxon>
        <taxon>Arthropoda</taxon>
        <taxon>Crustacea</taxon>
        <taxon>Multicrustacea</taxon>
        <taxon>Malacostraca</taxon>
        <taxon>Eumalacostraca</taxon>
        <taxon>Eucarida</taxon>
        <taxon>Decapoda</taxon>
        <taxon>Pleocyemata</taxon>
        <taxon>Brachyura</taxon>
        <taxon>Eubrachyura</taxon>
        <taxon>Portunoidea</taxon>
        <taxon>Portunidae</taxon>
        <taxon>Portuninae</taxon>
        <taxon>Portunus</taxon>
    </lineage>
</organism>
<evidence type="ECO:0000256" key="1">
    <source>
        <dbReference type="SAM" id="MobiDB-lite"/>
    </source>
</evidence>
<reference evidence="2 3" key="1">
    <citation type="submission" date="2019-05" db="EMBL/GenBank/DDBJ databases">
        <title>Another draft genome of Portunus trituberculatus and its Hox gene families provides insights of decapod evolution.</title>
        <authorList>
            <person name="Jeong J.-H."/>
            <person name="Song I."/>
            <person name="Kim S."/>
            <person name="Choi T."/>
            <person name="Kim D."/>
            <person name="Ryu S."/>
            <person name="Kim W."/>
        </authorList>
    </citation>
    <scope>NUCLEOTIDE SEQUENCE [LARGE SCALE GENOMIC DNA]</scope>
    <source>
        <tissue evidence="2">Muscle</tissue>
    </source>
</reference>
<comment type="caution">
    <text evidence="2">The sequence shown here is derived from an EMBL/GenBank/DDBJ whole genome shotgun (WGS) entry which is preliminary data.</text>
</comment>
<keyword evidence="3" id="KW-1185">Reference proteome</keyword>
<protein>
    <submittedName>
        <fullName evidence="2">Uncharacterized protein</fullName>
    </submittedName>
</protein>
<accession>A0A5B7JSX7</accession>
<evidence type="ECO:0000313" key="2">
    <source>
        <dbReference type="EMBL" id="MPC95424.1"/>
    </source>
</evidence>
<feature type="region of interest" description="Disordered" evidence="1">
    <location>
        <begin position="34"/>
        <end position="59"/>
    </location>
</feature>
<proteinExistence type="predicted"/>